<reference evidence="1 2" key="1">
    <citation type="journal article" date="2011" name="Stand. Genomic Sci.">
        <title>Complete genome sequence of Rhodospirillum rubrum type strain (S1).</title>
        <authorList>
            <person name="Munk A.C."/>
            <person name="Copeland A."/>
            <person name="Lucas S."/>
            <person name="Lapidus A."/>
            <person name="Del Rio T.G."/>
            <person name="Barry K."/>
            <person name="Detter J.C."/>
            <person name="Hammon N."/>
            <person name="Israni S."/>
            <person name="Pitluck S."/>
            <person name="Brettin T."/>
            <person name="Bruce D."/>
            <person name="Han C."/>
            <person name="Tapia R."/>
            <person name="Gilna P."/>
            <person name="Schmutz J."/>
            <person name="Larimer F."/>
            <person name="Land M."/>
            <person name="Kyrpides N.C."/>
            <person name="Mavromatis K."/>
            <person name="Richardson P."/>
            <person name="Rohde M."/>
            <person name="Goker M."/>
            <person name="Klenk H.P."/>
            <person name="Zhang Y."/>
            <person name="Roberts G.P."/>
            <person name="Reslewic S."/>
            <person name="Schwartz D.C."/>
        </authorList>
    </citation>
    <scope>NUCLEOTIDE SEQUENCE [LARGE SCALE GENOMIC DNA]</scope>
    <source>
        <strain evidence="2">ATCC 11170 / ATH 1.1.1 / DSM 467 / LMG 4362 / NCIMB 8255 / S1</strain>
    </source>
</reference>
<dbReference type="EMBL" id="CP000230">
    <property type="protein sequence ID" value="ABC23048.1"/>
    <property type="molecule type" value="Genomic_DNA"/>
</dbReference>
<evidence type="ECO:0000313" key="2">
    <source>
        <dbReference type="Proteomes" id="UP000001929"/>
    </source>
</evidence>
<accession>Q2RS47</accession>
<dbReference type="Proteomes" id="UP000001929">
    <property type="component" value="Chromosome"/>
</dbReference>
<dbReference type="HOGENOM" id="CLU_1460231_0_0_5"/>
<dbReference type="AlphaFoldDB" id="Q2RS47"/>
<proteinExistence type="predicted"/>
<keyword evidence="2" id="KW-1185">Reference proteome</keyword>
<organism evidence="1 2">
    <name type="scientific">Rhodospirillum rubrum (strain ATCC 11170 / ATH 1.1.1 / DSM 467 / LMG 4362 / NCIMB 8255 / S1)</name>
    <dbReference type="NCBI Taxonomy" id="269796"/>
    <lineage>
        <taxon>Bacteria</taxon>
        <taxon>Pseudomonadati</taxon>
        <taxon>Pseudomonadota</taxon>
        <taxon>Alphaproteobacteria</taxon>
        <taxon>Rhodospirillales</taxon>
        <taxon>Rhodospirillaceae</taxon>
        <taxon>Rhodospirillum</taxon>
    </lineage>
</organism>
<dbReference type="RefSeq" id="WP_011389903.1">
    <property type="nucleotide sequence ID" value="NC_007643.1"/>
</dbReference>
<dbReference type="PATRIC" id="fig|269796.9.peg.2346"/>
<dbReference type="EnsemblBacteria" id="ABC23048">
    <property type="protein sequence ID" value="ABC23048"/>
    <property type="gene ID" value="Rru_A2248"/>
</dbReference>
<dbReference type="KEGG" id="rru:Rru_A2248"/>
<evidence type="ECO:0000313" key="1">
    <source>
        <dbReference type="EMBL" id="ABC23048.1"/>
    </source>
</evidence>
<name>Q2RS47_RHORT</name>
<protein>
    <submittedName>
        <fullName evidence="1">Uncharacterized protein</fullName>
    </submittedName>
</protein>
<sequence length="185" mass="20671">MSIPEEALQRHVDEQAESAKLHYQERWATNYAALQTGDEREAELLLAGYLLTIIDGYEKVEFRAAWDVHSDPAWGTIMGYRVKVGGHTADFLFRCCQGDDRRLLAVTLDARDGRQRAPEAIARDRGLMDATCRVMNYTDAQVLARPTDIADEISEALSDLVEEMLAAAGYIRGSRPSNVTPIGQR</sequence>
<gene>
    <name evidence="1" type="ordered locus">Rru_A2248</name>
</gene>